<dbReference type="EMBL" id="CP011788">
    <property type="protein sequence ID" value="AKZ66176.1"/>
    <property type="molecule type" value="Genomic_DNA"/>
</dbReference>
<dbReference type="KEGG" id="bcig:AB162_p003"/>
<keyword evidence="3" id="KW-0614">Plasmid</keyword>
<evidence type="ECO:0000259" key="2">
    <source>
        <dbReference type="Pfam" id="PF13091"/>
    </source>
</evidence>
<accession>A0A0K2BLB2</accession>
<organism evidence="3 4">
    <name type="scientific">Candidatus Palibaumannia cicadellinicola</name>
    <dbReference type="NCBI Taxonomy" id="186490"/>
    <lineage>
        <taxon>Bacteria</taxon>
        <taxon>Pseudomonadati</taxon>
        <taxon>Pseudomonadota</taxon>
        <taxon>Gammaproteobacteria</taxon>
        <taxon>Candidatus Palibaumannia</taxon>
    </lineage>
</organism>
<keyword evidence="1" id="KW-0812">Transmembrane</keyword>
<dbReference type="OrthoDB" id="5294698at2"/>
<sequence>MRTVNKNKNLFQQIFFKLILIIFAFFLFLITYTIICKINNFYVNNLHNTNIIVLFSPNNQTKKEILKLINNSKKSIDIAAYSFTDIDIAKALKKAKFNKIKIRILLDKKQILKIKNQI</sequence>
<feature type="domain" description="Phospholipase D-like" evidence="2">
    <location>
        <begin position="65"/>
        <end position="109"/>
    </location>
</feature>
<proteinExistence type="predicted"/>
<gene>
    <name evidence="3" type="ORF">AB162_p003</name>
</gene>
<keyword evidence="1" id="KW-1133">Transmembrane helix</keyword>
<geneLocation type="plasmid" evidence="3">
    <name>unnamed</name>
</geneLocation>
<dbReference type="Gene3D" id="3.30.870.10">
    <property type="entry name" value="Endonuclease Chain A"/>
    <property type="match status" value="1"/>
</dbReference>
<keyword evidence="1" id="KW-0472">Membrane</keyword>
<feature type="transmembrane region" description="Helical" evidence="1">
    <location>
        <begin position="14"/>
        <end position="35"/>
    </location>
</feature>
<name>A0A0K2BLB2_9GAMM</name>
<evidence type="ECO:0000313" key="4">
    <source>
        <dbReference type="Proteomes" id="UP000056466"/>
    </source>
</evidence>
<protein>
    <submittedName>
        <fullName evidence="3">Putative phospholipase</fullName>
    </submittedName>
</protein>
<dbReference type="Proteomes" id="UP000056466">
    <property type="component" value="Plasmid unnamed"/>
</dbReference>
<evidence type="ECO:0000256" key="1">
    <source>
        <dbReference type="SAM" id="Phobius"/>
    </source>
</evidence>
<dbReference type="Pfam" id="PF13091">
    <property type="entry name" value="PLDc_2"/>
    <property type="match status" value="1"/>
</dbReference>
<dbReference type="InterPro" id="IPR025202">
    <property type="entry name" value="PLD-like_dom"/>
</dbReference>
<dbReference type="RefSeq" id="WP_053097420.1">
    <property type="nucleotide sequence ID" value="NZ_CP011788.1"/>
</dbReference>
<dbReference type="SUPFAM" id="SSF56024">
    <property type="entry name" value="Phospholipase D/nuclease"/>
    <property type="match status" value="1"/>
</dbReference>
<dbReference type="AlphaFoldDB" id="A0A0K2BLB2"/>
<keyword evidence="4" id="KW-1185">Reference proteome</keyword>
<reference evidence="3 4" key="1">
    <citation type="submission" date="2015-06" db="EMBL/GenBank/DDBJ databases">
        <title>Lineage-specific patterns of genome deterioration in obligate symbionts.</title>
        <authorList>
            <person name="Bennett G.M."/>
            <person name="McCutcheon J.P."/>
            <person name="McDonald B.R."/>
            <person name="Moran N.A."/>
        </authorList>
    </citation>
    <scope>NUCLEOTIDE SEQUENCE [LARGE SCALE GENOMIC DNA]</scope>
    <source>
        <strain evidence="3 4">B-GSS</strain>
        <plasmid evidence="4">Plasmid</plasmid>
    </source>
</reference>
<evidence type="ECO:0000313" key="3">
    <source>
        <dbReference type="EMBL" id="AKZ66176.1"/>
    </source>
</evidence>